<dbReference type="Proteomes" id="UP000789570">
    <property type="component" value="Unassembled WGS sequence"/>
</dbReference>
<protein>
    <submittedName>
        <fullName evidence="1">16783_t:CDS:1</fullName>
    </submittedName>
</protein>
<comment type="caution">
    <text evidence="1">The sequence shown here is derived from an EMBL/GenBank/DDBJ whole genome shotgun (WGS) entry which is preliminary data.</text>
</comment>
<dbReference type="AlphaFoldDB" id="A0A9N9BIP2"/>
<accession>A0A9N9BIP2</accession>
<sequence length="64" mass="7441">TLRASKWHLEIFFSNSNVSFKTFYSSSNCLFISSNSFFFFSKLVVNDYKLLTSSLDFTHQNIAL</sequence>
<keyword evidence="2" id="KW-1185">Reference proteome</keyword>
<name>A0A9N9BIP2_9GLOM</name>
<evidence type="ECO:0000313" key="1">
    <source>
        <dbReference type="EMBL" id="CAG8569362.1"/>
    </source>
</evidence>
<feature type="non-terminal residue" evidence="1">
    <location>
        <position position="1"/>
    </location>
</feature>
<proteinExistence type="predicted"/>
<dbReference type="EMBL" id="CAJVPQ010001777">
    <property type="protein sequence ID" value="CAG8569362.1"/>
    <property type="molecule type" value="Genomic_DNA"/>
</dbReference>
<reference evidence="1" key="1">
    <citation type="submission" date="2021-06" db="EMBL/GenBank/DDBJ databases">
        <authorList>
            <person name="Kallberg Y."/>
            <person name="Tangrot J."/>
            <person name="Rosling A."/>
        </authorList>
    </citation>
    <scope>NUCLEOTIDE SEQUENCE</scope>
    <source>
        <strain evidence="1">UK204</strain>
    </source>
</reference>
<evidence type="ECO:0000313" key="2">
    <source>
        <dbReference type="Proteomes" id="UP000789570"/>
    </source>
</evidence>
<organism evidence="1 2">
    <name type="scientific">Funneliformis caledonium</name>
    <dbReference type="NCBI Taxonomy" id="1117310"/>
    <lineage>
        <taxon>Eukaryota</taxon>
        <taxon>Fungi</taxon>
        <taxon>Fungi incertae sedis</taxon>
        <taxon>Mucoromycota</taxon>
        <taxon>Glomeromycotina</taxon>
        <taxon>Glomeromycetes</taxon>
        <taxon>Glomerales</taxon>
        <taxon>Glomeraceae</taxon>
        <taxon>Funneliformis</taxon>
    </lineage>
</organism>
<gene>
    <name evidence="1" type="ORF">FCALED_LOCUS7016</name>
</gene>